<dbReference type="GO" id="GO:0016787">
    <property type="term" value="F:hydrolase activity"/>
    <property type="evidence" value="ECO:0007669"/>
    <property type="project" value="UniProtKB-KW"/>
</dbReference>
<dbReference type="InterPro" id="IPR001310">
    <property type="entry name" value="Histidine_triad_HIT"/>
</dbReference>
<dbReference type="PROSITE" id="PS51084">
    <property type="entry name" value="HIT_2"/>
    <property type="match status" value="1"/>
</dbReference>
<dbReference type="AlphaFoldDB" id="A0A2S5J1M7"/>
<dbReference type="Pfam" id="PF01230">
    <property type="entry name" value="HIT"/>
    <property type="match status" value="1"/>
</dbReference>
<dbReference type="InterPro" id="IPR036265">
    <property type="entry name" value="HIT-like_sf"/>
</dbReference>
<evidence type="ECO:0000313" key="6">
    <source>
        <dbReference type="Proteomes" id="UP000239297"/>
    </source>
</evidence>
<organism evidence="5 6">
    <name type="scientific">Arthrobacter pityocampae</name>
    <dbReference type="NCBI Taxonomy" id="547334"/>
    <lineage>
        <taxon>Bacteria</taxon>
        <taxon>Bacillati</taxon>
        <taxon>Actinomycetota</taxon>
        <taxon>Actinomycetes</taxon>
        <taxon>Micrococcales</taxon>
        <taxon>Micrococcaceae</taxon>
        <taxon>Arthrobacter</taxon>
    </lineage>
</organism>
<evidence type="ECO:0000256" key="2">
    <source>
        <dbReference type="PIRSR" id="PIRSR601310-3"/>
    </source>
</evidence>
<keyword evidence="5" id="KW-0378">Hydrolase</keyword>
<dbReference type="EMBL" id="PRKW01000001">
    <property type="protein sequence ID" value="PPB50729.1"/>
    <property type="molecule type" value="Genomic_DNA"/>
</dbReference>
<gene>
    <name evidence="5" type="ORF">C4K88_02305</name>
</gene>
<protein>
    <submittedName>
        <fullName evidence="5">Diadenosine tetraphosphate hydrolase</fullName>
    </submittedName>
</protein>
<sequence length="141" mass="15528">MTTLFTRIINGEVPGRFVWQDENVVAFLTIAPITPGHTLVVPRREIPHWLEADPETLTRVMAVAQVIGRAQEAAFGAERVGVLLEGYEVPHLHVHVWPTQSPEDFDVKRVDHAPDPAAMDRTAEALRSALREAGHSASVPA</sequence>
<dbReference type="SUPFAM" id="SSF54197">
    <property type="entry name" value="HIT-like"/>
    <property type="match status" value="1"/>
</dbReference>
<evidence type="ECO:0000313" key="5">
    <source>
        <dbReference type="EMBL" id="PPB50729.1"/>
    </source>
</evidence>
<dbReference type="RefSeq" id="WP_104119998.1">
    <property type="nucleotide sequence ID" value="NZ_PRKW01000001.1"/>
</dbReference>
<dbReference type="Proteomes" id="UP000239297">
    <property type="component" value="Unassembled WGS sequence"/>
</dbReference>
<evidence type="ECO:0000256" key="3">
    <source>
        <dbReference type="PROSITE-ProRule" id="PRU00464"/>
    </source>
</evidence>
<proteinExistence type="predicted"/>
<keyword evidence="6" id="KW-1185">Reference proteome</keyword>
<accession>A0A2S5J1M7</accession>
<comment type="caution">
    <text evidence="5">The sequence shown here is derived from an EMBL/GenBank/DDBJ whole genome shotgun (WGS) entry which is preliminary data.</text>
</comment>
<name>A0A2S5J1M7_9MICC</name>
<reference evidence="5 6" key="1">
    <citation type="journal article" date="2014" name="Int. J. Syst. Evol. Microbiol.">
        <title>Arthrobacter pityocampae sp. nov., isolated from Thaumetopoea pityocampa (Lep., Thaumetopoeidae).</title>
        <authorList>
            <person name="Ince I.A."/>
            <person name="Demirbag Z."/>
            <person name="Kati H."/>
        </authorList>
    </citation>
    <scope>NUCLEOTIDE SEQUENCE [LARGE SCALE GENOMIC DNA]</scope>
    <source>
        <strain evidence="5 6">Tp2</strain>
    </source>
</reference>
<evidence type="ECO:0000259" key="4">
    <source>
        <dbReference type="PROSITE" id="PS51084"/>
    </source>
</evidence>
<evidence type="ECO:0000256" key="1">
    <source>
        <dbReference type="PIRSR" id="PIRSR601310-1"/>
    </source>
</evidence>
<dbReference type="PRINTS" id="PR00332">
    <property type="entry name" value="HISTRIAD"/>
</dbReference>
<dbReference type="InterPro" id="IPR011146">
    <property type="entry name" value="HIT-like"/>
</dbReference>
<feature type="domain" description="HIT" evidence="4">
    <location>
        <begin position="4"/>
        <end position="107"/>
    </location>
</feature>
<dbReference type="OrthoDB" id="9784774at2"/>
<feature type="active site" description="Tele-AMP-histidine intermediate" evidence="1">
    <location>
        <position position="93"/>
    </location>
</feature>
<dbReference type="PANTHER" id="PTHR46648">
    <property type="entry name" value="HIT FAMILY PROTEIN 1"/>
    <property type="match status" value="1"/>
</dbReference>
<dbReference type="GO" id="GO:0009117">
    <property type="term" value="P:nucleotide metabolic process"/>
    <property type="evidence" value="ECO:0007669"/>
    <property type="project" value="TreeGrafter"/>
</dbReference>
<dbReference type="Gene3D" id="3.30.428.10">
    <property type="entry name" value="HIT-like"/>
    <property type="match status" value="1"/>
</dbReference>
<feature type="short sequence motif" description="Histidine triad motif" evidence="2 3">
    <location>
        <begin position="91"/>
        <end position="95"/>
    </location>
</feature>
<dbReference type="PANTHER" id="PTHR46648:SF1">
    <property type="entry name" value="ADENOSINE 5'-MONOPHOSPHORAMIDASE HNT1"/>
    <property type="match status" value="1"/>
</dbReference>